<gene>
    <name evidence="1" type="ORF">NM208_g1539</name>
</gene>
<evidence type="ECO:0000313" key="2">
    <source>
        <dbReference type="Proteomes" id="UP001148629"/>
    </source>
</evidence>
<sequence length="683" mass="76248">MAEALGITGSVIAVVGAAIKTTEAILGLISQYQDAPADIVFLQNDVADTQLILANINDNISSIRHVEHRLGQSNLNTVFGSLENHQKASYLLKRLELSLLDIEDFLGMMSKSKPVATGIIDRTTWILHRGKIKTLQQKLREVKDNVSLYFSATARYLYTTFLQDCNLPNFKPRMAFLHDVSTQASRSCVLLTKILCENDQNIRRQTQRYDQLDEALQHLAQRLASLSSVPERQAQLIALMENFTPSVISQEQRSSQVITSTTTDGCRATGGDPALCLKVRPLSTDFSIYRAVERHDVKGVQHMLEHRIAHPSASFKGGWTPLHYAISYGYTAIIKSLLAVGADPLLQDGTNQLSPLEWAWTKILGGVYDHPTQVEMEQLFSDKDCLEEMRLPRLHRIILGLDHSPLEKHLSNSPESINQVDASGRTALSWAAQRGMTSTVETLLRFGADPNINTPHGHSSLMFASEARNPGGIRLLLDAGADVTRCDVEGQTALHYAAGHWDDLAYYRPLIEHGSDPNWPTIPRLTPLTTVIIEGHNEAMKYLVANGAKIDLKSHDERTPGFFAVEYNNYTAIEYLHEQGVDFKGYSKAYPSVVHVAAYHADVRTLTLLTTYRLTLEDIDCVDSEGLTVPQIVDQRIRLKRSVENGFVQAFELFLKSVKDERLGGILNLEPDNEIFYDAEESM</sequence>
<proteinExistence type="predicted"/>
<dbReference type="Proteomes" id="UP001148629">
    <property type="component" value="Unassembled WGS sequence"/>
</dbReference>
<name>A0ACC1SVP3_9HYPO</name>
<reference evidence="1" key="1">
    <citation type="submission" date="2022-08" db="EMBL/GenBank/DDBJ databases">
        <title>Genome Sequence of Fusarium decemcellulare.</title>
        <authorList>
            <person name="Buettner E."/>
        </authorList>
    </citation>
    <scope>NUCLEOTIDE SEQUENCE</scope>
    <source>
        <strain evidence="1">Babe19</strain>
    </source>
</reference>
<organism evidence="1 2">
    <name type="scientific">Fusarium decemcellulare</name>
    <dbReference type="NCBI Taxonomy" id="57161"/>
    <lineage>
        <taxon>Eukaryota</taxon>
        <taxon>Fungi</taxon>
        <taxon>Dikarya</taxon>
        <taxon>Ascomycota</taxon>
        <taxon>Pezizomycotina</taxon>
        <taxon>Sordariomycetes</taxon>
        <taxon>Hypocreomycetidae</taxon>
        <taxon>Hypocreales</taxon>
        <taxon>Nectriaceae</taxon>
        <taxon>Fusarium</taxon>
        <taxon>Fusarium decemcellulare species complex</taxon>
    </lineage>
</organism>
<evidence type="ECO:0000313" key="1">
    <source>
        <dbReference type="EMBL" id="KAJ3547380.1"/>
    </source>
</evidence>
<dbReference type="EMBL" id="JANRMS010000081">
    <property type="protein sequence ID" value="KAJ3547380.1"/>
    <property type="molecule type" value="Genomic_DNA"/>
</dbReference>
<keyword evidence="2" id="KW-1185">Reference proteome</keyword>
<accession>A0ACC1SVP3</accession>
<protein>
    <submittedName>
        <fullName evidence="1">Uncharacterized protein</fullName>
    </submittedName>
</protein>
<comment type="caution">
    <text evidence="1">The sequence shown here is derived from an EMBL/GenBank/DDBJ whole genome shotgun (WGS) entry which is preliminary data.</text>
</comment>